<dbReference type="PROSITE" id="PS50011">
    <property type="entry name" value="PROTEIN_KINASE_DOM"/>
    <property type="match status" value="1"/>
</dbReference>
<gene>
    <name evidence="4" type="primary">TUS1_23</name>
    <name evidence="4" type="ORF">V5O48_012135</name>
</gene>
<dbReference type="SUPFAM" id="SSF89009">
    <property type="entry name" value="GAT-like domain"/>
    <property type="match status" value="2"/>
</dbReference>
<dbReference type="SMART" id="SM00220">
    <property type="entry name" value="S_TKc"/>
    <property type="match status" value="1"/>
</dbReference>
<dbReference type="EMBL" id="JBAHYK010001045">
    <property type="protein sequence ID" value="KAL0569826.1"/>
    <property type="molecule type" value="Genomic_DNA"/>
</dbReference>
<dbReference type="Pfam" id="PF00790">
    <property type="entry name" value="VHS"/>
    <property type="match status" value="1"/>
</dbReference>
<evidence type="ECO:0000313" key="5">
    <source>
        <dbReference type="Proteomes" id="UP001465976"/>
    </source>
</evidence>
<dbReference type="InterPro" id="IPR011009">
    <property type="entry name" value="Kinase-like_dom_sf"/>
</dbReference>
<dbReference type="Gene3D" id="1.20.58.160">
    <property type="match status" value="1"/>
</dbReference>
<feature type="region of interest" description="Disordered" evidence="1">
    <location>
        <begin position="849"/>
        <end position="885"/>
    </location>
</feature>
<dbReference type="PRINTS" id="PR00109">
    <property type="entry name" value="TYRKINASE"/>
</dbReference>
<evidence type="ECO:0000259" key="2">
    <source>
        <dbReference type="PROSITE" id="PS50011"/>
    </source>
</evidence>
<dbReference type="Gene3D" id="1.25.40.90">
    <property type="match status" value="1"/>
</dbReference>
<organism evidence="4 5">
    <name type="scientific">Marasmius crinis-equi</name>
    <dbReference type="NCBI Taxonomy" id="585013"/>
    <lineage>
        <taxon>Eukaryota</taxon>
        <taxon>Fungi</taxon>
        <taxon>Dikarya</taxon>
        <taxon>Basidiomycota</taxon>
        <taxon>Agaricomycotina</taxon>
        <taxon>Agaricomycetes</taxon>
        <taxon>Agaricomycetidae</taxon>
        <taxon>Agaricales</taxon>
        <taxon>Marasmiineae</taxon>
        <taxon>Marasmiaceae</taxon>
        <taxon>Marasmius</taxon>
    </lineage>
</organism>
<dbReference type="CDD" id="cd21383">
    <property type="entry name" value="GAT_GGA_Tom1-like"/>
    <property type="match status" value="2"/>
</dbReference>
<dbReference type="PANTHER" id="PTHR44329">
    <property type="entry name" value="SERINE/THREONINE-PROTEIN KINASE TNNI3K-RELATED"/>
    <property type="match status" value="1"/>
</dbReference>
<dbReference type="Pfam" id="PF07714">
    <property type="entry name" value="PK_Tyr_Ser-Thr"/>
    <property type="match status" value="1"/>
</dbReference>
<reference evidence="4 5" key="1">
    <citation type="submission" date="2024-02" db="EMBL/GenBank/DDBJ databases">
        <title>A draft genome for the cacao thread blight pathogen Marasmius crinis-equi.</title>
        <authorList>
            <person name="Cohen S.P."/>
            <person name="Baruah I.K."/>
            <person name="Amoako-Attah I."/>
            <person name="Bukari Y."/>
            <person name="Meinhardt L.W."/>
            <person name="Bailey B.A."/>
        </authorList>
    </citation>
    <scope>NUCLEOTIDE SEQUENCE [LARGE SCALE GENOMIC DNA]</scope>
    <source>
        <strain evidence="4 5">GH-76</strain>
    </source>
</reference>
<evidence type="ECO:0000256" key="1">
    <source>
        <dbReference type="SAM" id="MobiDB-lite"/>
    </source>
</evidence>
<evidence type="ECO:0000259" key="3">
    <source>
        <dbReference type="PROSITE" id="PS50179"/>
    </source>
</evidence>
<protein>
    <submittedName>
        <fullName evidence="4">Rho guanine nucleotide exchange factor</fullName>
    </submittedName>
</protein>
<feature type="compositionally biased region" description="Polar residues" evidence="1">
    <location>
        <begin position="462"/>
        <end position="472"/>
    </location>
</feature>
<dbReference type="InterPro" id="IPR000719">
    <property type="entry name" value="Prot_kinase_dom"/>
</dbReference>
<sequence length="1157" mass="128288">MSTDTDTDAELKRLEGELRWIFQDKSNWQTFLQQNGSNAQYWLDSMQQLVDYPDTSPEMRPSIFSAALRLSKNSGLHPKCLAIQNVKKFGEFPIDAGGFGEVWKGTIGESTQPVCLKIMKIYRDSDVEKTSKEYLREAILWRQLKHPNVLPFLGIYQLEQQQLCLVSPWMQQGNLLQFLRATRREDVDYYTLVYDVAAGLSYLHMKKIVHSDLKGVNILMTDSLRACLGDFGLSRVADTHGLKITSTTRSCGTGRWLAPELLLENGGTSKASDIYAYGCVCYEIFTRQHPFPELPNEAAVALAVHQGKRPSRPKEISELADVMWALMETCWHATPSSRPDATQVVNQIMEMNLRKTNEPAPDWNESLFTQVWANVEYCSLEVRKTPSSTQGGIELVDPPATMEASLTHDRSSYYDPPPPYSNPPVVAVEWPARTETTASATGAVPHQSSNDDPSAIPVPTHAPNTQPSQSLPSREEKDIFCNDRHSLIPPSPPLKNEGHGDGVEMDKGFGGHSHPHNQQCTGSNDMMLNTSARPSMGVDQQYKSGNLLVESMIATMDPTAALIERQDRERERKGSGWLSKLTGGRANKGERGELTRAIGLLTTTALEDWGLVLDVCQRASASDANAKEATQALRREFKYGQPQAQLIAARLWAIMLRNSSDTFVGQSTSRKFLDTLEDLLLSSRTNPVVKERVLDVLAAAAFAGGSKKDTGFGGLWKKVKSPDKPDEGIPFDTDDAMFNPPPVLGMGRAGNRRSYIKTPQTQVSHSKEASDTLEEVKELGNPEDAPLDSAGDIPAVDTEDLFFKTHPDRSIAAEADIPNPNLALTTLLPSTEGAQLVSPFSSREITTVNEDHDHRSSAEKQAREPTPKQKKRRRPHTDATTGKIIPLEDDMQRLFAECLVAKGNADLLNQALEHMPPKELLSEEFSSKERAVVQEFRLKCTISQEFTAAQIPWALAGAERSRREAGSEVEETKGERLLGDLLAANEVLVAVLGRYEDCEKAAIEVLWKARRSLITDAMAGKIIPLEDDMRRLFAECLVAKGNADLLNQALEHMPPKELLEEFSPKERAVLQEFRLKCTISQEFIAAQIPWAVAGAERSRREAGSGVEETKGERLLGDLLAANEVLVAVLGRYEDCEKAAINEVLWEARRSPITARGR</sequence>
<dbReference type="PROSITE" id="PS50179">
    <property type="entry name" value="VHS"/>
    <property type="match status" value="1"/>
</dbReference>
<feature type="domain" description="Protein kinase" evidence="2">
    <location>
        <begin position="88"/>
        <end position="353"/>
    </location>
</feature>
<dbReference type="CDD" id="cd16980">
    <property type="entry name" value="VHS_Lsb5"/>
    <property type="match status" value="1"/>
</dbReference>
<evidence type="ECO:0000313" key="4">
    <source>
        <dbReference type="EMBL" id="KAL0569826.1"/>
    </source>
</evidence>
<dbReference type="InterPro" id="IPR008271">
    <property type="entry name" value="Ser/Thr_kinase_AS"/>
</dbReference>
<feature type="compositionally biased region" description="Polar residues" evidence="1">
    <location>
        <begin position="436"/>
        <end position="452"/>
    </location>
</feature>
<dbReference type="InterPro" id="IPR002014">
    <property type="entry name" value="VHS_dom"/>
</dbReference>
<accession>A0ABR3F3M0</accession>
<feature type="compositionally biased region" description="Basic and acidic residues" evidence="1">
    <location>
        <begin position="849"/>
        <end position="867"/>
    </location>
</feature>
<comment type="caution">
    <text evidence="4">The sequence shown here is derived from an EMBL/GenBank/DDBJ whole genome shotgun (WGS) entry which is preliminary data.</text>
</comment>
<dbReference type="SUPFAM" id="SSF48464">
    <property type="entry name" value="ENTH/VHS domain"/>
    <property type="match status" value="1"/>
</dbReference>
<feature type="region of interest" description="Disordered" evidence="1">
    <location>
        <begin position="757"/>
        <end position="790"/>
    </location>
</feature>
<dbReference type="InterPro" id="IPR001245">
    <property type="entry name" value="Ser-Thr/Tyr_kinase_cat_dom"/>
</dbReference>
<dbReference type="SUPFAM" id="SSF56112">
    <property type="entry name" value="Protein kinase-like (PK-like)"/>
    <property type="match status" value="1"/>
</dbReference>
<dbReference type="Gene3D" id="1.10.510.10">
    <property type="entry name" value="Transferase(Phosphotransferase) domain 1"/>
    <property type="match status" value="1"/>
</dbReference>
<feature type="region of interest" description="Disordered" evidence="1">
    <location>
        <begin position="436"/>
        <end position="475"/>
    </location>
</feature>
<proteinExistence type="predicted"/>
<name>A0ABR3F3M0_9AGAR</name>
<dbReference type="PROSITE" id="PS00108">
    <property type="entry name" value="PROTEIN_KINASE_ST"/>
    <property type="match status" value="1"/>
</dbReference>
<dbReference type="Proteomes" id="UP001465976">
    <property type="component" value="Unassembled WGS sequence"/>
</dbReference>
<keyword evidence="5" id="KW-1185">Reference proteome</keyword>
<feature type="domain" description="VHS" evidence="3">
    <location>
        <begin position="607"/>
        <end position="697"/>
    </location>
</feature>
<dbReference type="InterPro" id="IPR038425">
    <property type="entry name" value="GAT_sf"/>
</dbReference>
<feature type="compositionally biased region" description="Basic and acidic residues" evidence="1">
    <location>
        <begin position="765"/>
        <end position="780"/>
    </location>
</feature>
<dbReference type="InterPro" id="IPR051681">
    <property type="entry name" value="Ser/Thr_Kinases-Pseudokinases"/>
</dbReference>
<dbReference type="InterPro" id="IPR008942">
    <property type="entry name" value="ENTH_VHS"/>
</dbReference>